<proteinExistence type="predicted"/>
<feature type="region of interest" description="Disordered" evidence="1">
    <location>
        <begin position="1"/>
        <end position="112"/>
    </location>
</feature>
<dbReference type="Proteomes" id="UP000887013">
    <property type="component" value="Unassembled WGS sequence"/>
</dbReference>
<feature type="compositionally biased region" description="Basic residues" evidence="1">
    <location>
        <begin position="59"/>
        <end position="68"/>
    </location>
</feature>
<evidence type="ECO:0000256" key="1">
    <source>
        <dbReference type="SAM" id="MobiDB-lite"/>
    </source>
</evidence>
<evidence type="ECO:0000313" key="2">
    <source>
        <dbReference type="EMBL" id="GFT77482.1"/>
    </source>
</evidence>
<comment type="caution">
    <text evidence="2">The sequence shown here is derived from an EMBL/GenBank/DDBJ whole genome shotgun (WGS) entry which is preliminary data.</text>
</comment>
<accession>A0A8X6PRI3</accession>
<feature type="compositionally biased region" description="Polar residues" evidence="1">
    <location>
        <begin position="1"/>
        <end position="31"/>
    </location>
</feature>
<protein>
    <submittedName>
        <fullName evidence="2">Uncharacterized protein</fullName>
    </submittedName>
</protein>
<keyword evidence="3" id="KW-1185">Reference proteome</keyword>
<dbReference type="EMBL" id="BMAW01071313">
    <property type="protein sequence ID" value="GFT77482.1"/>
    <property type="molecule type" value="Genomic_DNA"/>
</dbReference>
<reference evidence="2" key="1">
    <citation type="submission" date="2020-08" db="EMBL/GenBank/DDBJ databases">
        <title>Multicomponent nature underlies the extraordinary mechanical properties of spider dragline silk.</title>
        <authorList>
            <person name="Kono N."/>
            <person name="Nakamura H."/>
            <person name="Mori M."/>
            <person name="Yoshida Y."/>
            <person name="Ohtoshi R."/>
            <person name="Malay A.D."/>
            <person name="Moran D.A.P."/>
            <person name="Tomita M."/>
            <person name="Numata K."/>
            <person name="Arakawa K."/>
        </authorList>
    </citation>
    <scope>NUCLEOTIDE SEQUENCE</scope>
</reference>
<dbReference type="AlphaFoldDB" id="A0A8X6PRI3"/>
<evidence type="ECO:0000313" key="3">
    <source>
        <dbReference type="Proteomes" id="UP000887013"/>
    </source>
</evidence>
<gene>
    <name evidence="2" type="ORF">NPIL_19641</name>
</gene>
<sequence>MLTSKFRTLTTINKDKNSQSNEICKSASQLHRSIENEQILENVRQQPATTLPPPSQVRNNKKSKKYRRNLASPTLATKKSKKSKREANSEVSGNDSESMHPAPSSSGGERENEIGVKEATPLPTFGNKHQSGLEDEEGFTVVSRKQRIPPIFIDESLNTPDLLKELSETIGSKVLERFVNLKFFRKLLMSTELNRITSLSRN</sequence>
<feature type="region of interest" description="Disordered" evidence="1">
    <location>
        <begin position="119"/>
        <end position="138"/>
    </location>
</feature>
<organism evidence="2 3">
    <name type="scientific">Nephila pilipes</name>
    <name type="common">Giant wood spider</name>
    <name type="synonym">Nephila maculata</name>
    <dbReference type="NCBI Taxonomy" id="299642"/>
    <lineage>
        <taxon>Eukaryota</taxon>
        <taxon>Metazoa</taxon>
        <taxon>Ecdysozoa</taxon>
        <taxon>Arthropoda</taxon>
        <taxon>Chelicerata</taxon>
        <taxon>Arachnida</taxon>
        <taxon>Araneae</taxon>
        <taxon>Araneomorphae</taxon>
        <taxon>Entelegynae</taxon>
        <taxon>Araneoidea</taxon>
        <taxon>Nephilidae</taxon>
        <taxon>Nephila</taxon>
    </lineage>
</organism>
<name>A0A8X6PRI3_NEPPI</name>